<reference evidence="1 2" key="1">
    <citation type="journal article" date="2019" name="Commun. Biol.">
        <title>The bagworm genome reveals a unique fibroin gene that provides high tensile strength.</title>
        <authorList>
            <person name="Kono N."/>
            <person name="Nakamura H."/>
            <person name="Ohtoshi R."/>
            <person name="Tomita M."/>
            <person name="Numata K."/>
            <person name="Arakawa K."/>
        </authorList>
    </citation>
    <scope>NUCLEOTIDE SEQUENCE [LARGE SCALE GENOMIC DNA]</scope>
</reference>
<protein>
    <submittedName>
        <fullName evidence="1">Uncharacterized protein</fullName>
    </submittedName>
</protein>
<dbReference type="Proteomes" id="UP000299102">
    <property type="component" value="Unassembled WGS sequence"/>
</dbReference>
<comment type="caution">
    <text evidence="1">The sequence shown here is derived from an EMBL/GenBank/DDBJ whole genome shotgun (WGS) entry which is preliminary data.</text>
</comment>
<evidence type="ECO:0000313" key="1">
    <source>
        <dbReference type="EMBL" id="GBP82741.1"/>
    </source>
</evidence>
<evidence type="ECO:0000313" key="2">
    <source>
        <dbReference type="Proteomes" id="UP000299102"/>
    </source>
</evidence>
<gene>
    <name evidence="1" type="ORF">EVAR_89167_1</name>
</gene>
<sequence>MEVANVPFDNVHFIDPRRRFFLGRLLVLFRTLHQGLTLRASVHSREFRAEFPCAIYRPIPRNGIPESVPSLPGDARAVGGPAGRLVYDNTGDMFREMVAGFSRVWVHRCEVIYVPEGRQSSTWNEATETCTSCPLKFTCSKRDRREVFGDSAEAVAYQPPSRLRNGRAAFGNRDDDVKEIAVNYTSLVNGRPDCKRVSGRRVVGPRDELEFCPIVRAPRCIMFEEFAIGLRDVSANTMARYRDYSLMGNFYTAVIIQIGY</sequence>
<accession>A0A4C1Z1Y7</accession>
<keyword evidence="2" id="KW-1185">Reference proteome</keyword>
<name>A0A4C1Z1Y7_EUMVA</name>
<proteinExistence type="predicted"/>
<dbReference type="EMBL" id="BGZK01001583">
    <property type="protein sequence ID" value="GBP82741.1"/>
    <property type="molecule type" value="Genomic_DNA"/>
</dbReference>
<organism evidence="1 2">
    <name type="scientific">Eumeta variegata</name>
    <name type="common">Bagworm moth</name>
    <name type="synonym">Eumeta japonica</name>
    <dbReference type="NCBI Taxonomy" id="151549"/>
    <lineage>
        <taxon>Eukaryota</taxon>
        <taxon>Metazoa</taxon>
        <taxon>Ecdysozoa</taxon>
        <taxon>Arthropoda</taxon>
        <taxon>Hexapoda</taxon>
        <taxon>Insecta</taxon>
        <taxon>Pterygota</taxon>
        <taxon>Neoptera</taxon>
        <taxon>Endopterygota</taxon>
        <taxon>Lepidoptera</taxon>
        <taxon>Glossata</taxon>
        <taxon>Ditrysia</taxon>
        <taxon>Tineoidea</taxon>
        <taxon>Psychidae</taxon>
        <taxon>Oiketicinae</taxon>
        <taxon>Eumeta</taxon>
    </lineage>
</organism>
<dbReference type="AlphaFoldDB" id="A0A4C1Z1Y7"/>